<comment type="caution">
    <text evidence="3">The sequence shown here is derived from an EMBL/GenBank/DDBJ whole genome shotgun (WGS) entry which is preliminary data.</text>
</comment>
<dbReference type="PANTHER" id="PTHR15730">
    <property type="entry name" value="EXPERIMENTAL AUTOIMMUNE PROSTATITIS ANTIGEN 2-RELATED"/>
    <property type="match status" value="1"/>
</dbReference>
<dbReference type="Proteomes" id="UP000664349">
    <property type="component" value="Unassembled WGS sequence"/>
</dbReference>
<dbReference type="RefSeq" id="WP_081950404.1">
    <property type="nucleotide sequence ID" value="NZ_AP019312.1"/>
</dbReference>
<sequence>MHASKLSSCLWLGAAMVASLSSLPAFADAPRQLTLEQRGDPSEWLLAHRRGFLTHPTQSTGYWARKGEALSVNIAYQGTPPNLPPELWLVPIANANSAMPSNQVVQLRPGLNQITAQNDGVIYFAPRSQPGSGKIVATLQSGGREIPRFVLGQHSKADWSAMLSRLAAEPYAELVGKRMIVTMPLPVLRQQVDDPSAAMTLWDRIVTLAEEQYGLAAGNPYPHAATPFQYQFVTKPDSSGGYMSASNYWLGTNVGGAGSVANSKLLQQDGWGPWHELGHHYQMPAMTWNDQTEVTVNLTSLYVQRALGQRSRLETGGKWDLVRQHLNQAQPSYDAQADLFVRAAMFWQLDLAFGKDFYSRLGQRYRSMPFAELPAGDEDKRQRFIIETSRVAGHNLTPFFDKWGLKASTATRQTLSSLALPALSQPIWLNRDESLLYRYPLEQQGLAGRVSLPAAVDAGRAFSVEARVSNAGGKTLRYQWQLPPGFGGSPGNSATATLTAPSQALQGAYAPIRVTVSDGVTQMTLGSAIQLRRPGAQSYDAMILAAYNKGSLQKWSESRTGAPGDVYVYDNPYRNTRDYFQLKTARYGYFPTDGGNNAGWQFLDSYNGAPLSATQSYDLAMLTSQRKSRLNSWSESRTGTVGDVYVYDNPYRSSRDYFVLKNANYGYFPTTGVSNGNWTFIGAYDGSQYLTP</sequence>
<evidence type="ECO:0000256" key="1">
    <source>
        <dbReference type="SAM" id="SignalP"/>
    </source>
</evidence>
<feature type="chain" id="PRO_5046034230" evidence="1">
    <location>
        <begin position="28"/>
        <end position="692"/>
    </location>
</feature>
<name>A0ABS3GRT6_9NEIS</name>
<dbReference type="Gene3D" id="1.10.390.30">
    <property type="entry name" value="Peptidase M60, enhancin-like domain 3"/>
    <property type="match status" value="1"/>
</dbReference>
<keyword evidence="4" id="KW-1185">Reference proteome</keyword>
<dbReference type="GeneID" id="58562587"/>
<dbReference type="InterPro" id="IPR031161">
    <property type="entry name" value="Peptidase_M60_dom"/>
</dbReference>
<feature type="signal peptide" evidence="1">
    <location>
        <begin position="1"/>
        <end position="27"/>
    </location>
</feature>
<keyword evidence="1" id="KW-0732">Signal</keyword>
<dbReference type="InterPro" id="IPR051244">
    <property type="entry name" value="TCAF"/>
</dbReference>
<reference evidence="3 4" key="1">
    <citation type="submission" date="2021-03" db="EMBL/GenBank/DDBJ databases">
        <title>First Case of infection caused by Chromobacterium haemolyticum derived from water in China.</title>
        <authorList>
            <person name="Chen J."/>
            <person name="Liu C."/>
        </authorList>
    </citation>
    <scope>NUCLEOTIDE SEQUENCE [LARGE SCALE GENOMIC DNA]</scope>
    <source>
        <strain evidence="3 4">WJ-5</strain>
    </source>
</reference>
<dbReference type="SMART" id="SM01276">
    <property type="entry name" value="M60-like"/>
    <property type="match status" value="1"/>
</dbReference>
<feature type="domain" description="Peptidase M60" evidence="2">
    <location>
        <begin position="55"/>
        <end position="354"/>
    </location>
</feature>
<accession>A0ABS3GRT6</accession>
<dbReference type="EMBL" id="JAFLRD010000015">
    <property type="protein sequence ID" value="MBO0417337.1"/>
    <property type="molecule type" value="Genomic_DNA"/>
</dbReference>
<dbReference type="Gene3D" id="2.60.120.1250">
    <property type="entry name" value="Peptidase M60, enhancin-like domain 1"/>
    <property type="match status" value="1"/>
</dbReference>
<gene>
    <name evidence="3" type="ORF">J1C50_17635</name>
</gene>
<evidence type="ECO:0000313" key="3">
    <source>
        <dbReference type="EMBL" id="MBO0417337.1"/>
    </source>
</evidence>
<evidence type="ECO:0000313" key="4">
    <source>
        <dbReference type="Proteomes" id="UP000664349"/>
    </source>
</evidence>
<protein>
    <submittedName>
        <fullName evidence="3">M60 family metallopeptidase</fullName>
    </submittedName>
</protein>
<proteinExistence type="predicted"/>
<dbReference type="Pfam" id="PF13402">
    <property type="entry name" value="Peptidase_M60"/>
    <property type="match status" value="1"/>
</dbReference>
<dbReference type="Gene3D" id="3.30.160.280">
    <property type="match status" value="2"/>
</dbReference>
<organism evidence="3 4">
    <name type="scientific">Chromobacterium haemolyticum</name>
    <dbReference type="NCBI Taxonomy" id="394935"/>
    <lineage>
        <taxon>Bacteria</taxon>
        <taxon>Pseudomonadati</taxon>
        <taxon>Pseudomonadota</taxon>
        <taxon>Betaproteobacteria</taxon>
        <taxon>Neisseriales</taxon>
        <taxon>Chromobacteriaceae</taxon>
        <taxon>Chromobacterium</taxon>
    </lineage>
</organism>
<dbReference type="Gene3D" id="3.40.390.80">
    <property type="entry name" value="Peptidase M60, enhancin-like domain 2"/>
    <property type="match status" value="1"/>
</dbReference>
<dbReference type="PROSITE" id="PS51723">
    <property type="entry name" value="PEPTIDASE_M60"/>
    <property type="match status" value="1"/>
</dbReference>
<dbReference type="InterPro" id="IPR042279">
    <property type="entry name" value="Pep_M60_3"/>
</dbReference>
<evidence type="ECO:0000259" key="2">
    <source>
        <dbReference type="PROSITE" id="PS51723"/>
    </source>
</evidence>
<dbReference type="PANTHER" id="PTHR15730:SF5">
    <property type="entry name" value="SI:CH211-210B2.2-RELATED"/>
    <property type="match status" value="1"/>
</dbReference>